<comment type="similarity">
    <text evidence="3 10">Belongs to the transthyretin family. 5-hydroxyisourate hydrolase subfamily.</text>
</comment>
<protein>
    <recommendedName>
        <fullName evidence="6 10">5-hydroxyisourate hydrolase</fullName>
        <shortName evidence="10">HIU hydrolase</shortName>
        <shortName evidence="10">HIUHase</shortName>
        <ecNumber evidence="5 10">3.5.2.17</ecNumber>
    </recommendedName>
</protein>
<evidence type="ECO:0000256" key="1">
    <source>
        <dbReference type="ARBA" id="ARBA00001043"/>
    </source>
</evidence>
<reference evidence="12 13" key="1">
    <citation type="submission" date="2018-09" db="EMBL/GenBank/DDBJ databases">
        <authorList>
            <person name="Wang Z."/>
        </authorList>
    </citation>
    <scope>NUCLEOTIDE SEQUENCE [LARGE SCALE GENOMIC DNA]</scope>
    <source>
        <strain evidence="12 13">ALS 81</strain>
    </source>
</reference>
<dbReference type="Gene3D" id="2.60.40.180">
    <property type="entry name" value="Transthyretin/hydroxyisourate hydrolase domain"/>
    <property type="match status" value="1"/>
</dbReference>
<evidence type="ECO:0000256" key="8">
    <source>
        <dbReference type="ARBA" id="ARBA00022801"/>
    </source>
</evidence>
<dbReference type="InterPro" id="IPR014306">
    <property type="entry name" value="Hydroxyisourate_hydrolase"/>
</dbReference>
<dbReference type="RefSeq" id="WP_120353889.1">
    <property type="nucleotide sequence ID" value="NZ_RAQO01000004.1"/>
</dbReference>
<evidence type="ECO:0000256" key="6">
    <source>
        <dbReference type="ARBA" id="ARBA00017539"/>
    </source>
</evidence>
<dbReference type="PRINTS" id="PR00189">
    <property type="entry name" value="TRNSTHYRETIN"/>
</dbReference>
<dbReference type="PANTHER" id="PTHR10395">
    <property type="entry name" value="URICASE AND TRANSTHYRETIN-RELATED"/>
    <property type="match status" value="1"/>
</dbReference>
<evidence type="ECO:0000313" key="13">
    <source>
        <dbReference type="Proteomes" id="UP000286482"/>
    </source>
</evidence>
<comment type="catalytic activity">
    <reaction evidence="1 10">
        <text>5-hydroxyisourate + H2O = 5-hydroxy-2-oxo-4-ureido-2,5-dihydro-1H-imidazole-5-carboxylate + H(+)</text>
        <dbReference type="Rhea" id="RHEA:23736"/>
        <dbReference type="ChEBI" id="CHEBI:15377"/>
        <dbReference type="ChEBI" id="CHEBI:15378"/>
        <dbReference type="ChEBI" id="CHEBI:18072"/>
        <dbReference type="ChEBI" id="CHEBI:58639"/>
        <dbReference type="EC" id="3.5.2.17"/>
    </reaction>
</comment>
<keyword evidence="8 10" id="KW-0378">Hydrolase</keyword>
<organism evidence="12 13">
    <name type="scientific">Alginatibacterium sediminis</name>
    <dbReference type="NCBI Taxonomy" id="2164068"/>
    <lineage>
        <taxon>Bacteria</taxon>
        <taxon>Pseudomonadati</taxon>
        <taxon>Pseudomonadota</taxon>
        <taxon>Gammaproteobacteria</taxon>
        <taxon>Alteromonadales</taxon>
        <taxon>Alteromonadaceae</taxon>
        <taxon>Alginatibacterium</taxon>
    </lineage>
</organism>
<dbReference type="NCBIfam" id="TIGR02962">
    <property type="entry name" value="hdxy_isourate"/>
    <property type="match status" value="1"/>
</dbReference>
<dbReference type="GO" id="GO:0033971">
    <property type="term" value="F:hydroxyisourate hydrolase activity"/>
    <property type="evidence" value="ECO:0007669"/>
    <property type="project" value="UniProtKB-EC"/>
</dbReference>
<sequence>MSSLSSHILDTSNGMPASSIEIELMSFDSKQTLAVATSDDDGRASFDTTDLCNGDYTLRFYIKPYCIKNFGSSFFPLIEIHFCVDQKRHYHVPLLLSPFSFSSYRGS</sequence>
<dbReference type="InterPro" id="IPR000895">
    <property type="entry name" value="Transthyretin/HIU_hydrolase"/>
</dbReference>
<keyword evidence="7 10" id="KW-0659">Purine metabolism</keyword>
<comment type="function">
    <text evidence="2">Catalyzes the hydrolysis of 5-hydroxyisourate (HIU) to 2-oxo-4-hydroxy-4-carboxy-5-ureidoimidazoline (OHCU).</text>
</comment>
<dbReference type="GO" id="GO:0006144">
    <property type="term" value="P:purine nucleobase metabolic process"/>
    <property type="evidence" value="ECO:0007669"/>
    <property type="project" value="UniProtKB-KW"/>
</dbReference>
<evidence type="ECO:0000256" key="5">
    <source>
        <dbReference type="ARBA" id="ARBA00012609"/>
    </source>
</evidence>
<dbReference type="InterPro" id="IPR023416">
    <property type="entry name" value="Transthyretin/HIU_hydrolase_d"/>
</dbReference>
<dbReference type="AlphaFoldDB" id="A0A420EGP7"/>
<feature type="binding site" evidence="9">
    <location>
        <position position="7"/>
    </location>
    <ligand>
        <name>substrate</name>
    </ligand>
</feature>
<dbReference type="EMBL" id="RAQO01000004">
    <property type="protein sequence ID" value="RKF19885.1"/>
    <property type="molecule type" value="Genomic_DNA"/>
</dbReference>
<evidence type="ECO:0000256" key="4">
    <source>
        <dbReference type="ARBA" id="ARBA00011881"/>
    </source>
</evidence>
<dbReference type="InterPro" id="IPR036817">
    <property type="entry name" value="Transthyretin/HIU_hydrolase_sf"/>
</dbReference>
<evidence type="ECO:0000256" key="10">
    <source>
        <dbReference type="RuleBase" id="RU361270"/>
    </source>
</evidence>
<dbReference type="PANTHER" id="PTHR10395:SF7">
    <property type="entry name" value="5-HYDROXYISOURATE HYDROLASE"/>
    <property type="match status" value="1"/>
</dbReference>
<name>A0A420EGP7_9ALTE</name>
<comment type="caution">
    <text evidence="12">The sequence shown here is derived from an EMBL/GenBank/DDBJ whole genome shotgun (WGS) entry which is preliminary data.</text>
</comment>
<dbReference type="Proteomes" id="UP000286482">
    <property type="component" value="Unassembled WGS sequence"/>
</dbReference>
<evidence type="ECO:0000313" key="12">
    <source>
        <dbReference type="EMBL" id="RKF19885.1"/>
    </source>
</evidence>
<dbReference type="OrthoDB" id="9792386at2"/>
<comment type="subunit">
    <text evidence="4 10">Homotetramer.</text>
</comment>
<feature type="binding site" evidence="9">
    <location>
        <position position="43"/>
    </location>
    <ligand>
        <name>substrate</name>
    </ligand>
</feature>
<dbReference type="PROSITE" id="PS00768">
    <property type="entry name" value="TRANSTHYRETIN_1"/>
    <property type="match status" value="1"/>
</dbReference>
<evidence type="ECO:0000256" key="2">
    <source>
        <dbReference type="ARBA" id="ARBA00002704"/>
    </source>
</evidence>
<feature type="binding site" evidence="9">
    <location>
        <position position="104"/>
    </location>
    <ligand>
        <name>substrate</name>
    </ligand>
</feature>
<dbReference type="InterPro" id="IPR023419">
    <property type="entry name" value="Transthyretin_CS"/>
</dbReference>
<dbReference type="Pfam" id="PF00576">
    <property type="entry name" value="Transthyretin"/>
    <property type="match status" value="1"/>
</dbReference>
<evidence type="ECO:0000259" key="11">
    <source>
        <dbReference type="Pfam" id="PF00576"/>
    </source>
</evidence>
<dbReference type="EC" id="3.5.2.17" evidence="5 10"/>
<dbReference type="SUPFAM" id="SSF49472">
    <property type="entry name" value="Transthyretin (synonym: prealbumin)"/>
    <property type="match status" value="1"/>
</dbReference>
<dbReference type="PROSITE" id="PS00769">
    <property type="entry name" value="TRANSTHYRETIN_2"/>
    <property type="match status" value="1"/>
</dbReference>
<accession>A0A420EGP7</accession>
<evidence type="ECO:0000256" key="3">
    <source>
        <dbReference type="ARBA" id="ARBA00009850"/>
    </source>
</evidence>
<dbReference type="InterPro" id="IPR023418">
    <property type="entry name" value="Thyroxine_BS"/>
</dbReference>
<proteinExistence type="inferred from homology"/>
<evidence type="ECO:0000256" key="9">
    <source>
        <dbReference type="PIRSR" id="PIRSR600895-51"/>
    </source>
</evidence>
<feature type="domain" description="Transthyretin/hydroxyisourate hydrolase" evidence="11">
    <location>
        <begin position="4"/>
        <end position="106"/>
    </location>
</feature>
<gene>
    <name evidence="12" type="primary">uraH</name>
    <name evidence="12" type="ORF">DBZ36_05350</name>
</gene>
<keyword evidence="13" id="KW-1185">Reference proteome</keyword>
<evidence type="ECO:0000256" key="7">
    <source>
        <dbReference type="ARBA" id="ARBA00022631"/>
    </source>
</evidence>